<keyword evidence="8" id="KW-1185">Reference proteome</keyword>
<evidence type="ECO:0000256" key="2">
    <source>
        <dbReference type="ARBA" id="ARBA00022771"/>
    </source>
</evidence>
<dbReference type="PROSITE" id="PS50089">
    <property type="entry name" value="ZF_RING_2"/>
    <property type="match status" value="1"/>
</dbReference>
<dbReference type="InterPro" id="IPR013083">
    <property type="entry name" value="Znf_RING/FYVE/PHD"/>
</dbReference>
<dbReference type="SUPFAM" id="SSF57850">
    <property type="entry name" value="RING/U-box"/>
    <property type="match status" value="1"/>
</dbReference>
<evidence type="ECO:0000256" key="3">
    <source>
        <dbReference type="ARBA" id="ARBA00022833"/>
    </source>
</evidence>
<evidence type="ECO:0000256" key="1">
    <source>
        <dbReference type="ARBA" id="ARBA00022723"/>
    </source>
</evidence>
<feature type="domain" description="RING-type" evidence="6">
    <location>
        <begin position="10"/>
        <end position="55"/>
    </location>
</feature>
<organism evidence="7 8">
    <name type="scientific">Dendrothele bispora (strain CBS 962.96)</name>
    <dbReference type="NCBI Taxonomy" id="1314807"/>
    <lineage>
        <taxon>Eukaryota</taxon>
        <taxon>Fungi</taxon>
        <taxon>Dikarya</taxon>
        <taxon>Basidiomycota</taxon>
        <taxon>Agaricomycotina</taxon>
        <taxon>Agaricomycetes</taxon>
        <taxon>Agaricomycetidae</taxon>
        <taxon>Agaricales</taxon>
        <taxon>Agaricales incertae sedis</taxon>
        <taxon>Dendrothele</taxon>
    </lineage>
</organism>
<keyword evidence="1" id="KW-0479">Metal-binding</keyword>
<evidence type="ECO:0000313" key="7">
    <source>
        <dbReference type="EMBL" id="THU93926.1"/>
    </source>
</evidence>
<evidence type="ECO:0000313" key="8">
    <source>
        <dbReference type="Proteomes" id="UP000297245"/>
    </source>
</evidence>
<dbReference type="Gene3D" id="3.30.40.10">
    <property type="entry name" value="Zinc/RING finger domain, C3HC4 (zinc finger)"/>
    <property type="match status" value="1"/>
</dbReference>
<dbReference type="EMBL" id="ML179236">
    <property type="protein sequence ID" value="THU93926.1"/>
    <property type="molecule type" value="Genomic_DNA"/>
</dbReference>
<gene>
    <name evidence="7" type="ORF">K435DRAFT_180998</name>
</gene>
<name>A0A4S8LW69_DENBC</name>
<keyword evidence="5" id="KW-0175">Coiled coil</keyword>
<sequence length="160" mass="18805">MLVLDPSSCCDICLDPYDSNDSNPEGSPHLIISCGHIFCKRCLSKIISMECPLCRKFFSLNNLQRLYVEQPEDPDRMKKYDLMRKLVLTCDSKEEDIVAVREEVDVWLGSKVKEGKHCSVRKTVEILDRLQRVKDQKRRHKREIKHLKRSAMRKEQELLE</sequence>
<dbReference type="OrthoDB" id="6105938at2759"/>
<evidence type="ECO:0000256" key="5">
    <source>
        <dbReference type="SAM" id="Coils"/>
    </source>
</evidence>
<dbReference type="InterPro" id="IPR001841">
    <property type="entry name" value="Znf_RING"/>
</dbReference>
<dbReference type="PROSITE" id="PS00518">
    <property type="entry name" value="ZF_RING_1"/>
    <property type="match status" value="1"/>
</dbReference>
<proteinExistence type="predicted"/>
<reference evidence="7 8" key="1">
    <citation type="journal article" date="2019" name="Nat. Ecol. Evol.">
        <title>Megaphylogeny resolves global patterns of mushroom evolution.</title>
        <authorList>
            <person name="Varga T."/>
            <person name="Krizsan K."/>
            <person name="Foldi C."/>
            <person name="Dima B."/>
            <person name="Sanchez-Garcia M."/>
            <person name="Sanchez-Ramirez S."/>
            <person name="Szollosi G.J."/>
            <person name="Szarkandi J.G."/>
            <person name="Papp V."/>
            <person name="Albert L."/>
            <person name="Andreopoulos W."/>
            <person name="Angelini C."/>
            <person name="Antonin V."/>
            <person name="Barry K.W."/>
            <person name="Bougher N.L."/>
            <person name="Buchanan P."/>
            <person name="Buyck B."/>
            <person name="Bense V."/>
            <person name="Catcheside P."/>
            <person name="Chovatia M."/>
            <person name="Cooper J."/>
            <person name="Damon W."/>
            <person name="Desjardin D."/>
            <person name="Finy P."/>
            <person name="Geml J."/>
            <person name="Haridas S."/>
            <person name="Hughes K."/>
            <person name="Justo A."/>
            <person name="Karasinski D."/>
            <person name="Kautmanova I."/>
            <person name="Kiss B."/>
            <person name="Kocsube S."/>
            <person name="Kotiranta H."/>
            <person name="LaButti K.M."/>
            <person name="Lechner B.E."/>
            <person name="Liimatainen K."/>
            <person name="Lipzen A."/>
            <person name="Lukacs Z."/>
            <person name="Mihaltcheva S."/>
            <person name="Morgado L.N."/>
            <person name="Niskanen T."/>
            <person name="Noordeloos M.E."/>
            <person name="Ohm R.A."/>
            <person name="Ortiz-Santana B."/>
            <person name="Ovrebo C."/>
            <person name="Racz N."/>
            <person name="Riley R."/>
            <person name="Savchenko A."/>
            <person name="Shiryaev A."/>
            <person name="Soop K."/>
            <person name="Spirin V."/>
            <person name="Szebenyi C."/>
            <person name="Tomsovsky M."/>
            <person name="Tulloss R.E."/>
            <person name="Uehling J."/>
            <person name="Grigoriev I.V."/>
            <person name="Vagvolgyi C."/>
            <person name="Papp T."/>
            <person name="Martin F.M."/>
            <person name="Miettinen O."/>
            <person name="Hibbett D.S."/>
            <person name="Nagy L.G."/>
        </authorList>
    </citation>
    <scope>NUCLEOTIDE SEQUENCE [LARGE SCALE GENOMIC DNA]</scope>
    <source>
        <strain evidence="7 8">CBS 962.96</strain>
    </source>
</reference>
<keyword evidence="3" id="KW-0862">Zinc</keyword>
<dbReference type="GO" id="GO:0008270">
    <property type="term" value="F:zinc ion binding"/>
    <property type="evidence" value="ECO:0007669"/>
    <property type="project" value="UniProtKB-KW"/>
</dbReference>
<keyword evidence="2 4" id="KW-0863">Zinc-finger</keyword>
<evidence type="ECO:0000256" key="4">
    <source>
        <dbReference type="PROSITE-ProRule" id="PRU00175"/>
    </source>
</evidence>
<dbReference type="Pfam" id="PF14634">
    <property type="entry name" value="zf-RING_5"/>
    <property type="match status" value="1"/>
</dbReference>
<dbReference type="SMART" id="SM00184">
    <property type="entry name" value="RING"/>
    <property type="match status" value="1"/>
</dbReference>
<dbReference type="Proteomes" id="UP000297245">
    <property type="component" value="Unassembled WGS sequence"/>
</dbReference>
<dbReference type="InterPro" id="IPR017907">
    <property type="entry name" value="Znf_RING_CS"/>
</dbReference>
<feature type="coiled-coil region" evidence="5">
    <location>
        <begin position="130"/>
        <end position="157"/>
    </location>
</feature>
<evidence type="ECO:0000259" key="6">
    <source>
        <dbReference type="PROSITE" id="PS50089"/>
    </source>
</evidence>
<dbReference type="AlphaFoldDB" id="A0A4S8LW69"/>
<protein>
    <recommendedName>
        <fullName evidence="6">RING-type domain-containing protein</fullName>
    </recommendedName>
</protein>
<accession>A0A4S8LW69</accession>